<dbReference type="AlphaFoldDB" id="A0A5N7MIV6"/>
<dbReference type="RefSeq" id="WP_152708773.1">
    <property type="nucleotide sequence ID" value="NZ_VOSJ01000001.1"/>
</dbReference>
<organism evidence="3 4">
    <name type="scientific">Microvirga tunisiensis</name>
    <dbReference type="NCBI Taxonomy" id="2108360"/>
    <lineage>
        <taxon>Bacteria</taxon>
        <taxon>Pseudomonadati</taxon>
        <taxon>Pseudomonadota</taxon>
        <taxon>Alphaproteobacteria</taxon>
        <taxon>Hyphomicrobiales</taxon>
        <taxon>Methylobacteriaceae</taxon>
        <taxon>Microvirga</taxon>
    </lineage>
</organism>
<feature type="compositionally biased region" description="Low complexity" evidence="1">
    <location>
        <begin position="1030"/>
        <end position="1039"/>
    </location>
</feature>
<sequence>MPAFSYDQARNFEQVPGRNKIGISTHHPLNNPSRPEFMSPGGAARAFFRHARRSLLSQSPGVADAYWGELMSTATQAGRNPSQQRQLAKRRASEVEFALSSTEDSLSPEQLQGGMAVALARRDLYASLPETISRTQKHEVISHLTNRALGEVVNDGKDERQPNSAVARVVEAFSQTDDYRALVAGIKRIHENTRAAPISELEHDLDAMEDDERTEVLGVAQETRVRKTSEVIQSFADSFLMDYIDAAETNAKGERSLSQTMFLMETAQEAQVAEKLVNWAHKAARETNGKLPNEDMIKAGLDEVQAELSKPEVTIVEHIRYFSDDEVKKLRDSGRVGDAKMAAQMVYNEKRDVNGGKAWALVTKEAIARKPIFGEKSSQFEFMNGILVDGARYYKNTDAVAEQITTIHASRSEQFLKGSIIIGENPESNVFKTAMDTAKKLGMPIVVVTANYSRESIKDRSTDSTTTVKSLDYTVDFMKKSNGQFEQTTANLFSKEGYSAVNGALVVVRGTASSESQGQLVRWDVLTDMAKQAVIFGYGTNASGRADFNANQLIRKTAEHGKLSAVYDDKGQAVDLRHAYNEAKPSSRTKMEEALSKLDTIDMSAPLSSAYSRLLVEHMHPNRTKEQLGALANVQGTVKDLFDLPGIAAQGAKNLALEERTRLTQIANAVGAQTFATSTLPQVDRVIQAATIATKNLKDIQETGFGVAFDGPGTKNAPLIVGGNGKFDANTPSILIVGNNAEPNAQQRDAIEASVAQAAKKGYTIVTTAEVGSNEAVMAAALKHEARLIVVAPDNPVLKPPANDTLCDRLADVLEAKNGLVVSKYTSEVSDTRSTDRRREAFELASEMASATLLTKAATKDLAAFATAKAGQEKPVAVLPAFGFEDSANRLLTQSFSSLSYKDTRPTTEISPSFYSEMNNAGQWITHREKDSIDVGGRRIERQITWHSGAHAVANEKDLNVFLDQVTREVAPTMIDPTIKTERDLAIRLGLEEAPLDMAQHLQLADEAAPTLEEKLDELLDQEKFRVTRQNSERLSSQSRRLETAGVEL</sequence>
<dbReference type="EMBL" id="VOSK01000001">
    <property type="protein sequence ID" value="MPR23876.1"/>
    <property type="molecule type" value="Genomic_DNA"/>
</dbReference>
<dbReference type="InterPro" id="IPR057666">
    <property type="entry name" value="DrpA_SLOG"/>
</dbReference>
<comment type="caution">
    <text evidence="3">The sequence shown here is derived from an EMBL/GenBank/DDBJ whole genome shotgun (WGS) entry which is preliminary data.</text>
</comment>
<feature type="domain" description="Smf/DprA SLOG" evidence="2">
    <location>
        <begin position="716"/>
        <end position="881"/>
    </location>
</feature>
<evidence type="ECO:0000313" key="3">
    <source>
        <dbReference type="EMBL" id="MPR23876.1"/>
    </source>
</evidence>
<reference evidence="3 4" key="1">
    <citation type="journal article" date="2019" name="Syst. Appl. Microbiol.">
        <title>Microvirga tunisiensis sp. nov., a root nodule symbiotic bacterium isolated from Lupinus micranthus and L. luteus grown in Northern Tunisia.</title>
        <authorList>
            <person name="Msaddak A."/>
            <person name="Rejili M."/>
            <person name="Duran D."/>
            <person name="Mars M."/>
            <person name="Palacios J.M."/>
            <person name="Ruiz-Argueso T."/>
            <person name="Rey L."/>
            <person name="Imperial J."/>
        </authorList>
    </citation>
    <scope>NUCLEOTIDE SEQUENCE [LARGE SCALE GENOMIC DNA]</scope>
    <source>
        <strain evidence="3 4">Lmie10</strain>
    </source>
</reference>
<name>A0A5N7MIV6_9HYPH</name>
<dbReference type="GO" id="GO:0009294">
    <property type="term" value="P:DNA-mediated transformation"/>
    <property type="evidence" value="ECO:0007669"/>
    <property type="project" value="InterPro"/>
</dbReference>
<protein>
    <recommendedName>
        <fullName evidence="2">Smf/DprA SLOG domain-containing protein</fullName>
    </recommendedName>
</protein>
<keyword evidence="4" id="KW-1185">Reference proteome</keyword>
<evidence type="ECO:0000313" key="4">
    <source>
        <dbReference type="Proteomes" id="UP000403266"/>
    </source>
</evidence>
<proteinExistence type="predicted"/>
<dbReference type="Pfam" id="PF02481">
    <property type="entry name" value="DNA_processg_A"/>
    <property type="match status" value="1"/>
</dbReference>
<dbReference type="Gene3D" id="3.40.50.450">
    <property type="match status" value="1"/>
</dbReference>
<dbReference type="Proteomes" id="UP000403266">
    <property type="component" value="Unassembled WGS sequence"/>
</dbReference>
<gene>
    <name evidence="3" type="ORF">FS320_01225</name>
</gene>
<evidence type="ECO:0000259" key="2">
    <source>
        <dbReference type="Pfam" id="PF02481"/>
    </source>
</evidence>
<evidence type="ECO:0000256" key="1">
    <source>
        <dbReference type="SAM" id="MobiDB-lite"/>
    </source>
</evidence>
<feature type="region of interest" description="Disordered" evidence="1">
    <location>
        <begin position="1030"/>
        <end position="1049"/>
    </location>
</feature>
<accession>A0A5N7MIV6</accession>
<dbReference type="OrthoDB" id="9996154at2"/>